<feature type="non-terminal residue" evidence="1">
    <location>
        <position position="1"/>
    </location>
</feature>
<protein>
    <submittedName>
        <fullName evidence="1">Uncharacterized protein</fullName>
    </submittedName>
</protein>
<evidence type="ECO:0000313" key="2">
    <source>
        <dbReference type="Proteomes" id="UP000652761"/>
    </source>
</evidence>
<dbReference type="Proteomes" id="UP000652761">
    <property type="component" value="Unassembled WGS sequence"/>
</dbReference>
<reference evidence="1" key="1">
    <citation type="submission" date="2017-07" db="EMBL/GenBank/DDBJ databases">
        <title>Taro Niue Genome Assembly and Annotation.</title>
        <authorList>
            <person name="Atibalentja N."/>
            <person name="Keating K."/>
            <person name="Fields C.J."/>
        </authorList>
    </citation>
    <scope>NUCLEOTIDE SEQUENCE</scope>
    <source>
        <strain evidence="1">Niue_2</strain>
        <tissue evidence="1">Leaf</tissue>
    </source>
</reference>
<dbReference type="AlphaFoldDB" id="A0A843VGB1"/>
<dbReference type="EMBL" id="NMUH01001792">
    <property type="protein sequence ID" value="MQL95428.1"/>
    <property type="molecule type" value="Genomic_DNA"/>
</dbReference>
<sequence length="257" mass="26695">MVSRCPSLHGGSSLAVSSFMGLSSFASAVVGVPTSLARKGLLFEFIAYLTGLNSNPSGSSDPWVAAQPSGLPGGGPGGRVVIVVSELRGPKRFGPSVSCRRVLLLLLGARAASEVAGSLVLQLVVFVLGLRIRVGVSRRLSEPACGVAFTGAGLWSVELVDGVLALLDVPVLLECVLVGCPPVVGLCVWPCVLVHRCALCSTQSASLHELSRCFVCRVAPLVECSRSSSLLVLVEVRFPQNCVVLISGCCGIVLWVE</sequence>
<gene>
    <name evidence="1" type="ORF">Taro_028097</name>
</gene>
<evidence type="ECO:0000313" key="1">
    <source>
        <dbReference type="EMBL" id="MQL95428.1"/>
    </source>
</evidence>
<accession>A0A843VGB1</accession>
<name>A0A843VGB1_COLES</name>
<organism evidence="1 2">
    <name type="scientific">Colocasia esculenta</name>
    <name type="common">Wild taro</name>
    <name type="synonym">Arum esculentum</name>
    <dbReference type="NCBI Taxonomy" id="4460"/>
    <lineage>
        <taxon>Eukaryota</taxon>
        <taxon>Viridiplantae</taxon>
        <taxon>Streptophyta</taxon>
        <taxon>Embryophyta</taxon>
        <taxon>Tracheophyta</taxon>
        <taxon>Spermatophyta</taxon>
        <taxon>Magnoliopsida</taxon>
        <taxon>Liliopsida</taxon>
        <taxon>Araceae</taxon>
        <taxon>Aroideae</taxon>
        <taxon>Colocasieae</taxon>
        <taxon>Colocasia</taxon>
    </lineage>
</organism>
<proteinExistence type="predicted"/>
<comment type="caution">
    <text evidence="1">The sequence shown here is derived from an EMBL/GenBank/DDBJ whole genome shotgun (WGS) entry which is preliminary data.</text>
</comment>
<keyword evidence="2" id="KW-1185">Reference proteome</keyword>